<accession>A0AAP4RAC7</accession>
<dbReference type="Proteomes" id="UP001172109">
    <property type="component" value="Unassembled WGS sequence"/>
</dbReference>
<protein>
    <submittedName>
        <fullName evidence="2">Uncharacterized protein</fullName>
    </submittedName>
</protein>
<keyword evidence="1" id="KW-0812">Transmembrane</keyword>
<feature type="transmembrane region" description="Helical" evidence="1">
    <location>
        <begin position="12"/>
        <end position="30"/>
    </location>
</feature>
<organism evidence="2 3">
    <name type="scientific">Burkholderia contaminans</name>
    <dbReference type="NCBI Taxonomy" id="488447"/>
    <lineage>
        <taxon>Bacteria</taxon>
        <taxon>Pseudomonadati</taxon>
        <taxon>Pseudomonadota</taxon>
        <taxon>Betaproteobacteria</taxon>
        <taxon>Burkholderiales</taxon>
        <taxon>Burkholderiaceae</taxon>
        <taxon>Burkholderia</taxon>
        <taxon>Burkholderia cepacia complex</taxon>
    </lineage>
</organism>
<dbReference type="EMBL" id="JAUJQS010000043">
    <property type="protein sequence ID" value="MDN7569915.1"/>
    <property type="molecule type" value="Genomic_DNA"/>
</dbReference>
<dbReference type="RefSeq" id="WP_025496472.1">
    <property type="nucleotide sequence ID" value="NZ_JAUJQS010000043.1"/>
</dbReference>
<reference evidence="2" key="1">
    <citation type="submission" date="2023-07" db="EMBL/GenBank/DDBJ databases">
        <title>A collection of bacterial strains from the Burkholderia cepacia Research Laboratory and Repository.</title>
        <authorList>
            <person name="Lipuma J."/>
            <person name="Spilker T."/>
            <person name="Caverly L."/>
        </authorList>
    </citation>
    <scope>NUCLEOTIDE SEQUENCE</scope>
    <source>
        <strain evidence="2">AU44979</strain>
    </source>
</reference>
<feature type="transmembrane region" description="Helical" evidence="1">
    <location>
        <begin position="42"/>
        <end position="67"/>
    </location>
</feature>
<keyword evidence="1" id="KW-0472">Membrane</keyword>
<sequence>MFHSHMFYSGHGLGSMVADAVIRSVIYHLVGDAMRSLGGHGFASSGLMLIGVLLIVVVLALFVFRFLGTALNAVGRSVRGGSRN</sequence>
<dbReference type="AlphaFoldDB" id="A0AAP4RAC7"/>
<name>A0AAP4RAC7_9BURK</name>
<keyword evidence="1" id="KW-1133">Transmembrane helix</keyword>
<gene>
    <name evidence="2" type="ORF">QZM56_36000</name>
</gene>
<evidence type="ECO:0000256" key="1">
    <source>
        <dbReference type="SAM" id="Phobius"/>
    </source>
</evidence>
<evidence type="ECO:0000313" key="2">
    <source>
        <dbReference type="EMBL" id="MDN7569915.1"/>
    </source>
</evidence>
<evidence type="ECO:0000313" key="3">
    <source>
        <dbReference type="Proteomes" id="UP001172109"/>
    </source>
</evidence>
<comment type="caution">
    <text evidence="2">The sequence shown here is derived from an EMBL/GenBank/DDBJ whole genome shotgun (WGS) entry which is preliminary data.</text>
</comment>
<proteinExistence type="predicted"/>